<keyword evidence="3" id="KW-1185">Reference proteome</keyword>
<organism evidence="2 3">
    <name type="scientific">Chionoecetes opilio</name>
    <name type="common">Atlantic snow crab</name>
    <name type="synonym">Cancer opilio</name>
    <dbReference type="NCBI Taxonomy" id="41210"/>
    <lineage>
        <taxon>Eukaryota</taxon>
        <taxon>Metazoa</taxon>
        <taxon>Ecdysozoa</taxon>
        <taxon>Arthropoda</taxon>
        <taxon>Crustacea</taxon>
        <taxon>Multicrustacea</taxon>
        <taxon>Malacostraca</taxon>
        <taxon>Eumalacostraca</taxon>
        <taxon>Eucarida</taxon>
        <taxon>Decapoda</taxon>
        <taxon>Pleocyemata</taxon>
        <taxon>Brachyura</taxon>
        <taxon>Eubrachyura</taxon>
        <taxon>Majoidea</taxon>
        <taxon>Majidae</taxon>
        <taxon>Chionoecetes</taxon>
    </lineage>
</organism>
<gene>
    <name evidence="2" type="ORF">GWK47_042469</name>
</gene>
<evidence type="ECO:0000256" key="1">
    <source>
        <dbReference type="SAM" id="MobiDB-lite"/>
    </source>
</evidence>
<feature type="compositionally biased region" description="Basic and acidic residues" evidence="1">
    <location>
        <begin position="445"/>
        <end position="464"/>
    </location>
</feature>
<dbReference type="AlphaFoldDB" id="A0A8J4YH77"/>
<evidence type="ECO:0000313" key="2">
    <source>
        <dbReference type="EMBL" id="KAG0723561.1"/>
    </source>
</evidence>
<name>A0A8J4YH77_CHIOP</name>
<feature type="region of interest" description="Disordered" evidence="1">
    <location>
        <begin position="189"/>
        <end position="229"/>
    </location>
</feature>
<evidence type="ECO:0000313" key="3">
    <source>
        <dbReference type="Proteomes" id="UP000770661"/>
    </source>
</evidence>
<accession>A0A8J4YH77</accession>
<feature type="compositionally biased region" description="Basic and acidic residues" evidence="1">
    <location>
        <begin position="407"/>
        <end position="431"/>
    </location>
</feature>
<reference evidence="2" key="1">
    <citation type="submission" date="2020-07" db="EMBL/GenBank/DDBJ databases">
        <title>The High-quality genome of the commercially important snow crab, Chionoecetes opilio.</title>
        <authorList>
            <person name="Jeong J.-H."/>
            <person name="Ryu S."/>
        </authorList>
    </citation>
    <scope>NUCLEOTIDE SEQUENCE</scope>
    <source>
        <strain evidence="2">MADBK_172401_WGS</strain>
        <tissue evidence="2">Digestive gland</tissue>
    </source>
</reference>
<dbReference type="Proteomes" id="UP000770661">
    <property type="component" value="Unassembled WGS sequence"/>
</dbReference>
<feature type="region of interest" description="Disordered" evidence="1">
    <location>
        <begin position="407"/>
        <end position="472"/>
    </location>
</feature>
<proteinExistence type="predicted"/>
<feature type="region of interest" description="Disordered" evidence="1">
    <location>
        <begin position="1"/>
        <end position="41"/>
    </location>
</feature>
<sequence>MNTHQEGKARPAPRPASTVRWAPRPGAPSDRSGRDGGDFGMRYRPHLDKYFLKPERQQAAKRSLEEEWDEDVKKCSHPRWRRVNFLGDTYFTCDKCGSHRRQAVEPTTFKMSRDEARDWFEECYPQGASPSSPCHDAEPLRNECLISEHQTLARPRVHAATPVDSEVQTLARRYTAALQVFESRLTRNTNARNKEAAQRQQQQQEDSEDSLGESKDSLNKGRQGSKKVSVPRLKVRDMVLGGYFYANVSLQRKNVFVAGAVWDELWLVHHRLRLMYPSLPRDMPTITYLEGLIPRLFPRLSHAQTEVLKATALDWIYTVARRQPTTPKRSLICCALIAMAAEIGRGLSEEDVRFLQDFDGKYSKWQEVISMFGQVGDEVLQRAPQPLQPEAEQWLDEQETAREWTTRKEELNGGRHHEGDARKAGKRKAEGEEQPAAKRLKKKTHVDAEKTLHSGKQRDSDEFMKKRKKTKK</sequence>
<dbReference type="EMBL" id="JACEEZ010008087">
    <property type="protein sequence ID" value="KAG0723561.1"/>
    <property type="molecule type" value="Genomic_DNA"/>
</dbReference>
<comment type="caution">
    <text evidence="2">The sequence shown here is derived from an EMBL/GenBank/DDBJ whole genome shotgun (WGS) entry which is preliminary data.</text>
</comment>
<protein>
    <submittedName>
        <fullName evidence="2">Uncharacterized protein</fullName>
    </submittedName>
</protein>